<dbReference type="PANTHER" id="PTHR37294">
    <property type="entry name" value="3'-5' EXORIBONUCLEASE YHAM"/>
    <property type="match status" value="1"/>
</dbReference>
<dbReference type="SUPFAM" id="SSF50249">
    <property type="entry name" value="Nucleic acid-binding proteins"/>
    <property type="match status" value="1"/>
</dbReference>
<proteinExistence type="predicted"/>
<name>A0A222ENB4_9MOLU</name>
<dbReference type="Pfam" id="PF01336">
    <property type="entry name" value="tRNA_anti-codon"/>
    <property type="match status" value="1"/>
</dbReference>
<dbReference type="KEGG" id="scou:SCORR_v1c02050"/>
<dbReference type="GO" id="GO:0031125">
    <property type="term" value="P:rRNA 3'-end processing"/>
    <property type="evidence" value="ECO:0007669"/>
    <property type="project" value="TreeGrafter"/>
</dbReference>
<dbReference type="GO" id="GO:0003676">
    <property type="term" value="F:nucleic acid binding"/>
    <property type="evidence" value="ECO:0007669"/>
    <property type="project" value="InterPro"/>
</dbReference>
<dbReference type="CDD" id="cd00077">
    <property type="entry name" value="HDc"/>
    <property type="match status" value="1"/>
</dbReference>
<dbReference type="PANTHER" id="PTHR37294:SF1">
    <property type="entry name" value="3'-5' EXORIBONUCLEASE YHAM"/>
    <property type="match status" value="1"/>
</dbReference>
<dbReference type="Pfam" id="PF01966">
    <property type="entry name" value="HD"/>
    <property type="match status" value="1"/>
</dbReference>
<evidence type="ECO:0000259" key="3">
    <source>
        <dbReference type="Pfam" id="PF01966"/>
    </source>
</evidence>
<protein>
    <submittedName>
        <fullName evidence="4">3'-5' exoribonuclease YhaM</fullName>
    </submittedName>
</protein>
<dbReference type="OrthoDB" id="9778453at2"/>
<evidence type="ECO:0000313" key="5">
    <source>
        <dbReference type="Proteomes" id="UP000203229"/>
    </source>
</evidence>
<dbReference type="GO" id="GO:0016787">
    <property type="term" value="F:hydrolase activity"/>
    <property type="evidence" value="ECO:0007669"/>
    <property type="project" value="UniProtKB-KW"/>
</dbReference>
<dbReference type="InterPro" id="IPR006674">
    <property type="entry name" value="HD_domain"/>
</dbReference>
<dbReference type="InterPro" id="IPR004365">
    <property type="entry name" value="NA-bd_OB_tRNA"/>
</dbReference>
<dbReference type="Proteomes" id="UP000203229">
    <property type="component" value="Chromosome"/>
</dbReference>
<evidence type="ECO:0000256" key="1">
    <source>
        <dbReference type="ARBA" id="ARBA00022801"/>
    </source>
</evidence>
<dbReference type="InterPro" id="IPR050798">
    <property type="entry name" value="YhaM_exoribonuc/phosphodiest"/>
</dbReference>
<dbReference type="InterPro" id="IPR012340">
    <property type="entry name" value="NA-bd_OB-fold"/>
</dbReference>
<dbReference type="EMBL" id="CP022535">
    <property type="protein sequence ID" value="ASP27980.1"/>
    <property type="molecule type" value="Genomic_DNA"/>
</dbReference>
<reference evidence="4 5" key="1">
    <citation type="submission" date="2017-07" db="EMBL/GenBank/DDBJ databases">
        <title>Complete genome sequence of Spiroplasma corruscae EC-1 (DSM 19793).</title>
        <authorList>
            <person name="Tsai Y.-M."/>
            <person name="Lo W.-S."/>
            <person name="Kuo C.-H."/>
        </authorList>
    </citation>
    <scope>NUCLEOTIDE SEQUENCE [LARGE SCALE GENOMIC DNA]</scope>
    <source>
        <strain evidence="4 5">EC-1</strain>
    </source>
</reference>
<organism evidence="4 5">
    <name type="scientific">Spiroplasma corruscae</name>
    <dbReference type="NCBI Taxonomy" id="216934"/>
    <lineage>
        <taxon>Bacteria</taxon>
        <taxon>Bacillati</taxon>
        <taxon>Mycoplasmatota</taxon>
        <taxon>Mollicutes</taxon>
        <taxon>Entomoplasmatales</taxon>
        <taxon>Spiroplasmataceae</taxon>
        <taxon>Spiroplasma</taxon>
    </lineage>
</organism>
<feature type="domain" description="HD" evidence="3">
    <location>
        <begin position="165"/>
        <end position="282"/>
    </location>
</feature>
<keyword evidence="1" id="KW-0378">Hydrolase</keyword>
<feature type="domain" description="OB" evidence="2">
    <location>
        <begin position="17"/>
        <end position="88"/>
    </location>
</feature>
<dbReference type="InterPro" id="IPR003607">
    <property type="entry name" value="HD/PDEase_dom"/>
</dbReference>
<gene>
    <name evidence="4" type="primary">cbf</name>
    <name evidence="4" type="ORF">SCORR_v1c02050</name>
</gene>
<keyword evidence="5" id="KW-1185">Reference proteome</keyword>
<dbReference type="RefSeq" id="WP_094048301.1">
    <property type="nucleotide sequence ID" value="NZ_CP022535.1"/>
</dbReference>
<dbReference type="Gene3D" id="1.10.3210.10">
    <property type="entry name" value="Hypothetical protein af1432"/>
    <property type="match status" value="1"/>
</dbReference>
<sequence length="321" mass="36867">MINELNLENKIVNLTARIERVVLSTGNNGLNYLILHLIDRTGRVEGRLWNVNDEDICNLKAGTIIRIDANINSYRHQLQLKINNYVVINEEEFEEYKLSHDMFSINAPLNINDKFKELLGFVESLKNHSYKKVTLELLKEHEEHYKTYPAAVSIHHNVVGGLFWHSSSMLEAAKALNKVYTFIEIDWDLVYCGVILHDIGKVVELEGKNASEYTPIGKLIGHISIGNNFVFEKARELNIESDDIVKLQHVILSSHGKNEFGSPIEPLLVESIIISTLDSLDARLYRVNEEIKKVSHNNWTPRILSEDGRSFLRHFENVKKN</sequence>
<dbReference type="AlphaFoldDB" id="A0A222ENB4"/>
<evidence type="ECO:0000313" key="4">
    <source>
        <dbReference type="EMBL" id="ASP27980.1"/>
    </source>
</evidence>
<dbReference type="SUPFAM" id="SSF109604">
    <property type="entry name" value="HD-domain/PDEase-like"/>
    <property type="match status" value="1"/>
</dbReference>
<accession>A0A222ENB4</accession>
<dbReference type="Gene3D" id="2.40.50.140">
    <property type="entry name" value="Nucleic acid-binding proteins"/>
    <property type="match status" value="1"/>
</dbReference>
<dbReference type="CDD" id="cd04492">
    <property type="entry name" value="YhaM_OBF_like"/>
    <property type="match status" value="1"/>
</dbReference>
<evidence type="ECO:0000259" key="2">
    <source>
        <dbReference type="Pfam" id="PF01336"/>
    </source>
</evidence>